<reference evidence="2" key="1">
    <citation type="submission" date="2018-06" db="EMBL/GenBank/DDBJ databases">
        <authorList>
            <person name="Zhirakovskaya E."/>
        </authorList>
    </citation>
    <scope>NUCLEOTIDE SEQUENCE</scope>
</reference>
<dbReference type="Pfam" id="PF09489">
    <property type="entry name" value="CbtB"/>
    <property type="match status" value="1"/>
</dbReference>
<dbReference type="NCBIfam" id="TIGR02459">
    <property type="entry name" value="CbtB"/>
    <property type="match status" value="1"/>
</dbReference>
<keyword evidence="1" id="KW-0472">Membrane</keyword>
<proteinExistence type="predicted"/>
<dbReference type="AlphaFoldDB" id="A0A3B0YP86"/>
<dbReference type="EMBL" id="UOFM01000239">
    <property type="protein sequence ID" value="VAW77903.1"/>
    <property type="molecule type" value="Genomic_DNA"/>
</dbReference>
<name>A0A3B0YP86_9ZZZZ</name>
<evidence type="ECO:0000256" key="1">
    <source>
        <dbReference type="SAM" id="Phobius"/>
    </source>
</evidence>
<evidence type="ECO:0000313" key="2">
    <source>
        <dbReference type="EMBL" id="VAW77903.1"/>
    </source>
</evidence>
<feature type="transmembrane region" description="Helical" evidence="1">
    <location>
        <begin position="26"/>
        <end position="48"/>
    </location>
</feature>
<gene>
    <name evidence="2" type="ORF">MNBD_GAMMA14-2091</name>
</gene>
<sequence>MQNQTSTTATLRATTGSITIPKPLQLISAFLLGMVVLYGAGFVQTSAVHNAAHDMRHSQGFPCH</sequence>
<keyword evidence="1" id="KW-0812">Transmembrane</keyword>
<dbReference type="InterPro" id="IPR012667">
    <property type="entry name" value="CbtB_put"/>
</dbReference>
<protein>
    <submittedName>
        <fullName evidence="2">Uncharacterized protein</fullName>
    </submittedName>
</protein>
<accession>A0A3B0YP86</accession>
<organism evidence="2">
    <name type="scientific">hydrothermal vent metagenome</name>
    <dbReference type="NCBI Taxonomy" id="652676"/>
    <lineage>
        <taxon>unclassified sequences</taxon>
        <taxon>metagenomes</taxon>
        <taxon>ecological metagenomes</taxon>
    </lineage>
</organism>
<keyword evidence="1" id="KW-1133">Transmembrane helix</keyword>